<evidence type="ECO:0000313" key="2">
    <source>
        <dbReference type="EMBL" id="XCH39361.1"/>
    </source>
</evidence>
<organism evidence="2">
    <name type="scientific">Faxonius propinquus nudivirus</name>
    <dbReference type="NCBI Taxonomy" id="3139431"/>
    <lineage>
        <taxon>Viruses</taxon>
        <taxon>Viruses incertae sedis</taxon>
        <taxon>Naldaviricetes</taxon>
        <taxon>Lefavirales</taxon>
        <taxon>Nudiviridae</taxon>
    </lineage>
</organism>
<feature type="transmembrane region" description="Helical" evidence="1">
    <location>
        <begin position="21"/>
        <end position="43"/>
    </location>
</feature>
<keyword evidence="1" id="KW-0812">Transmembrane</keyword>
<protein>
    <submittedName>
        <fullName evidence="2">Uncharacterized protein</fullName>
    </submittedName>
</protein>
<evidence type="ECO:0000256" key="1">
    <source>
        <dbReference type="SAM" id="Phobius"/>
    </source>
</evidence>
<reference evidence="2" key="1">
    <citation type="submission" date="2024-06" db="EMBL/GenBank/DDBJ databases">
        <title>North American crayfish harbour diverse members of the Nudiviridae.</title>
        <authorList>
            <person name="Stratton C."/>
            <person name="Bojko J."/>
        </authorList>
    </citation>
    <scope>NUCLEOTIDE SEQUENCE</scope>
    <source>
        <strain evidence="2">142H</strain>
    </source>
</reference>
<dbReference type="EMBL" id="PP955094">
    <property type="protein sequence ID" value="XCH39361.1"/>
    <property type="molecule type" value="Genomic_DNA"/>
</dbReference>
<name>A0AAU8GCB9_9VIRU</name>
<keyword evidence="1" id="KW-1133">Transmembrane helix</keyword>
<gene>
    <name evidence="2" type="ORF">FpNV_116</name>
</gene>
<proteinExistence type="predicted"/>
<accession>A0AAU8GCB9</accession>
<sequence>MSSSTINRFLKPECIDMSKAMAISGTIEIIIIVIIFIMLVFVASYNNMTPPATDEEIAAKAKYINGLVIASAVISLILVGVGIWHLMSSSKVKKCIDPISKS</sequence>
<feature type="transmembrane region" description="Helical" evidence="1">
    <location>
        <begin position="63"/>
        <end position="84"/>
    </location>
</feature>
<keyword evidence="1" id="KW-0472">Membrane</keyword>